<evidence type="ECO:0000313" key="1">
    <source>
        <dbReference type="EMBL" id="WTU40163.1"/>
    </source>
</evidence>
<dbReference type="EMBL" id="CP108253">
    <property type="protein sequence ID" value="WTU40163.1"/>
    <property type="molecule type" value="Genomic_DNA"/>
</dbReference>
<evidence type="ECO:0008006" key="2">
    <source>
        <dbReference type="Google" id="ProtNLM"/>
    </source>
</evidence>
<proteinExistence type="predicted"/>
<dbReference type="PROSITE" id="PS51257">
    <property type="entry name" value="PROKAR_LIPOPROTEIN"/>
    <property type="match status" value="1"/>
</dbReference>
<gene>
    <name evidence="1" type="ORF">OHV25_11530</name>
</gene>
<name>A0AAU2GZW9_9ACTN</name>
<sequence>MDGREAVRVLGRRTALRYLALGTAASAVSACTGAGAAEGPRKQALKAFVKGEWAYRSNQNHQGVLTVNPDGHWSVTQWGGMSGQWMLDGAVLSVSTDAPAGDAESEEQEAFTLTSMPEKVSRSFSQPLTLSGGWSSIGTAVEAAYGKGVLTLAFRGDGAEDLLVTCTRRK</sequence>
<dbReference type="AlphaFoldDB" id="A0AAU2GZW9"/>
<organism evidence="1">
    <name type="scientific">Streptomyces sp. NBC_00060</name>
    <dbReference type="NCBI Taxonomy" id="2975636"/>
    <lineage>
        <taxon>Bacteria</taxon>
        <taxon>Bacillati</taxon>
        <taxon>Actinomycetota</taxon>
        <taxon>Actinomycetes</taxon>
        <taxon>Kitasatosporales</taxon>
        <taxon>Streptomycetaceae</taxon>
        <taxon>Streptomyces</taxon>
    </lineage>
</organism>
<protein>
    <recommendedName>
        <fullName evidence="2">Lipoprotein</fullName>
    </recommendedName>
</protein>
<reference evidence="1" key="1">
    <citation type="submission" date="2022-10" db="EMBL/GenBank/DDBJ databases">
        <title>The complete genomes of actinobacterial strains from the NBC collection.</title>
        <authorList>
            <person name="Joergensen T.S."/>
            <person name="Alvarez Arevalo M."/>
            <person name="Sterndorff E.B."/>
            <person name="Faurdal D."/>
            <person name="Vuksanovic O."/>
            <person name="Mourched A.-S."/>
            <person name="Charusanti P."/>
            <person name="Shaw S."/>
            <person name="Blin K."/>
            <person name="Weber T."/>
        </authorList>
    </citation>
    <scope>NUCLEOTIDE SEQUENCE</scope>
    <source>
        <strain evidence="1">NBC_00060</strain>
    </source>
</reference>
<accession>A0AAU2GZW9</accession>